<reference evidence="5 6" key="1">
    <citation type="submission" date="2024-11" db="EMBL/GenBank/DDBJ databases">
        <title>Chromosome-level genome assembly of Eucalyptus globulus Labill. provides insights into its genome evolution.</title>
        <authorList>
            <person name="Li X."/>
        </authorList>
    </citation>
    <scope>NUCLEOTIDE SEQUENCE [LARGE SCALE GENOMIC DNA]</scope>
    <source>
        <strain evidence="5">CL2024</strain>
        <tissue evidence="5">Fresh tender leaves</tissue>
    </source>
</reference>
<dbReference type="Pfam" id="PF04043">
    <property type="entry name" value="PMEI"/>
    <property type="match status" value="1"/>
</dbReference>
<proteinExistence type="inferred from homology"/>
<dbReference type="InterPro" id="IPR052421">
    <property type="entry name" value="PCW_Enzyme_Inhibitor"/>
</dbReference>
<feature type="domain" description="Pectinesterase inhibitor" evidence="4">
    <location>
        <begin position="19"/>
        <end position="133"/>
    </location>
</feature>
<dbReference type="PANTHER" id="PTHR36710:SF4">
    <property type="entry name" value="PLANT INVERTASE_PECTIN METHYLESTERASE INHIBITOR SUPERFAMILY PROTEIN"/>
    <property type="match status" value="1"/>
</dbReference>
<name>A0ABD3LF92_EUCGL</name>
<organism evidence="5 6">
    <name type="scientific">Eucalyptus globulus</name>
    <name type="common">Tasmanian blue gum</name>
    <dbReference type="NCBI Taxonomy" id="34317"/>
    <lineage>
        <taxon>Eukaryota</taxon>
        <taxon>Viridiplantae</taxon>
        <taxon>Streptophyta</taxon>
        <taxon>Embryophyta</taxon>
        <taxon>Tracheophyta</taxon>
        <taxon>Spermatophyta</taxon>
        <taxon>Magnoliopsida</taxon>
        <taxon>eudicotyledons</taxon>
        <taxon>Gunneridae</taxon>
        <taxon>Pentapetalae</taxon>
        <taxon>rosids</taxon>
        <taxon>malvids</taxon>
        <taxon>Myrtales</taxon>
        <taxon>Myrtaceae</taxon>
        <taxon>Myrtoideae</taxon>
        <taxon>Eucalypteae</taxon>
        <taxon>Eucalyptus</taxon>
    </lineage>
</organism>
<keyword evidence="1" id="KW-0732">Signal</keyword>
<dbReference type="PANTHER" id="PTHR36710">
    <property type="entry name" value="PECTINESTERASE INHIBITOR-LIKE"/>
    <property type="match status" value="1"/>
</dbReference>
<comment type="caution">
    <text evidence="5">The sequence shown here is derived from an EMBL/GenBank/DDBJ whole genome shotgun (WGS) entry which is preliminary data.</text>
</comment>
<evidence type="ECO:0000256" key="1">
    <source>
        <dbReference type="ARBA" id="ARBA00022729"/>
    </source>
</evidence>
<evidence type="ECO:0000313" key="6">
    <source>
        <dbReference type="Proteomes" id="UP001634007"/>
    </source>
</evidence>
<dbReference type="AlphaFoldDB" id="A0ABD3LF92"/>
<dbReference type="SMART" id="SM00856">
    <property type="entry name" value="PMEI"/>
    <property type="match status" value="1"/>
</dbReference>
<accession>A0ABD3LF92</accession>
<dbReference type="Proteomes" id="UP001634007">
    <property type="component" value="Unassembled WGS sequence"/>
</dbReference>
<evidence type="ECO:0000313" key="5">
    <source>
        <dbReference type="EMBL" id="KAL3750484.1"/>
    </source>
</evidence>
<keyword evidence="6" id="KW-1185">Reference proteome</keyword>
<dbReference type="InterPro" id="IPR034086">
    <property type="entry name" value="PMEI_plant"/>
</dbReference>
<evidence type="ECO:0000259" key="4">
    <source>
        <dbReference type="SMART" id="SM00856"/>
    </source>
</evidence>
<dbReference type="SUPFAM" id="SSF101148">
    <property type="entry name" value="Plant invertase/pectin methylesterase inhibitor"/>
    <property type="match status" value="1"/>
</dbReference>
<dbReference type="InterPro" id="IPR035513">
    <property type="entry name" value="Invertase/methylesterase_inhib"/>
</dbReference>
<comment type="similarity">
    <text evidence="3">Belongs to the PMEI family.</text>
</comment>
<evidence type="ECO:0000256" key="3">
    <source>
        <dbReference type="ARBA" id="ARBA00038471"/>
    </source>
</evidence>
<sequence length="141" mass="15265">MLLLLSIYFSSSAILEMRGSDRMVKDICSKTQDPVFCTQILAYDPPTKTQIAINARINNTSDPQLREAFAACLTAYGAAVSALGDADMFVVSGDYVNLRTQASGVLKQEEASRASIGVKNIDLKRTCSIILAISNRLLALD</sequence>
<evidence type="ECO:0000256" key="2">
    <source>
        <dbReference type="ARBA" id="ARBA00023157"/>
    </source>
</evidence>
<gene>
    <name evidence="5" type="ORF">ACJRO7_011480</name>
</gene>
<dbReference type="CDD" id="cd15797">
    <property type="entry name" value="PMEI"/>
    <property type="match status" value="1"/>
</dbReference>
<dbReference type="InterPro" id="IPR006501">
    <property type="entry name" value="Pectinesterase_inhib_dom"/>
</dbReference>
<dbReference type="EMBL" id="JBJKBG010000002">
    <property type="protein sequence ID" value="KAL3750484.1"/>
    <property type="molecule type" value="Genomic_DNA"/>
</dbReference>
<dbReference type="Gene3D" id="1.20.140.40">
    <property type="entry name" value="Invertase/pectin methylesterase inhibitor family protein"/>
    <property type="match status" value="1"/>
</dbReference>
<protein>
    <recommendedName>
        <fullName evidence="4">Pectinesterase inhibitor domain-containing protein</fullName>
    </recommendedName>
</protein>
<keyword evidence="2" id="KW-1015">Disulfide bond</keyword>